<feature type="transmembrane region" description="Helical" evidence="12">
    <location>
        <begin position="760"/>
        <end position="778"/>
    </location>
</feature>
<evidence type="ECO:0000256" key="8">
    <source>
        <dbReference type="ARBA" id="ARBA00022989"/>
    </source>
</evidence>
<dbReference type="SFLD" id="SFLDF00027">
    <property type="entry name" value="p-type_atpase"/>
    <property type="match status" value="1"/>
</dbReference>
<dbReference type="PANTHER" id="PTHR43520:SF8">
    <property type="entry name" value="P-TYPE CU(+) TRANSPORTER"/>
    <property type="match status" value="1"/>
</dbReference>
<dbReference type="Gene3D" id="3.30.70.100">
    <property type="match status" value="1"/>
</dbReference>
<evidence type="ECO:0000256" key="3">
    <source>
        <dbReference type="ARBA" id="ARBA00022692"/>
    </source>
</evidence>
<dbReference type="NCBIfam" id="TIGR01511">
    <property type="entry name" value="ATPase-IB1_Cu"/>
    <property type="match status" value="1"/>
</dbReference>
<dbReference type="CDD" id="cd02094">
    <property type="entry name" value="P-type_ATPase_Cu-like"/>
    <property type="match status" value="1"/>
</dbReference>
<protein>
    <recommendedName>
        <fullName evidence="11">Cation-transporting P-type ATPase B</fullName>
    </recommendedName>
</protein>
<dbReference type="InterPro" id="IPR001757">
    <property type="entry name" value="P_typ_ATPase"/>
</dbReference>
<feature type="region of interest" description="Disordered" evidence="13">
    <location>
        <begin position="78"/>
        <end position="114"/>
    </location>
</feature>
<reference evidence="15 16" key="1">
    <citation type="submission" date="2017-12" db="EMBL/GenBank/DDBJ databases">
        <title>Isolation and characterization of estrogens degradatiion strain Microbacterium hominis SJTG1.</title>
        <authorList>
            <person name="Xiong W."/>
            <person name="Yin C."/>
            <person name="Zheng D."/>
            <person name="Liang R."/>
        </authorList>
    </citation>
    <scope>NUCLEOTIDE SEQUENCE [LARGE SCALE GENOMIC DNA]</scope>
    <source>
        <strain evidence="15 16">SJTG1</strain>
    </source>
</reference>
<dbReference type="InterPro" id="IPR017969">
    <property type="entry name" value="Heavy-metal-associated_CS"/>
</dbReference>
<evidence type="ECO:0000256" key="2">
    <source>
        <dbReference type="ARBA" id="ARBA00006024"/>
    </source>
</evidence>
<dbReference type="FunFam" id="2.70.150.10:FF:000002">
    <property type="entry name" value="Copper-transporting ATPase 1, putative"/>
    <property type="match status" value="1"/>
</dbReference>
<feature type="domain" description="HMA" evidence="14">
    <location>
        <begin position="14"/>
        <end position="78"/>
    </location>
</feature>
<dbReference type="PROSITE" id="PS50846">
    <property type="entry name" value="HMA_2"/>
    <property type="match status" value="1"/>
</dbReference>
<dbReference type="SFLD" id="SFLDS00003">
    <property type="entry name" value="Haloacid_Dehalogenase"/>
    <property type="match status" value="1"/>
</dbReference>
<dbReference type="SUPFAM" id="SSF81653">
    <property type="entry name" value="Calcium ATPase, transduction domain A"/>
    <property type="match status" value="1"/>
</dbReference>
<evidence type="ECO:0000259" key="14">
    <source>
        <dbReference type="PROSITE" id="PS50846"/>
    </source>
</evidence>
<dbReference type="EMBL" id="CP025299">
    <property type="protein sequence ID" value="AUG30240.1"/>
    <property type="molecule type" value="Genomic_DNA"/>
</dbReference>
<dbReference type="InterPro" id="IPR023298">
    <property type="entry name" value="ATPase_P-typ_TM_dom_sf"/>
</dbReference>
<dbReference type="CDD" id="cd00371">
    <property type="entry name" value="HMA"/>
    <property type="match status" value="1"/>
</dbReference>
<feature type="transmembrane region" description="Helical" evidence="12">
    <location>
        <begin position="129"/>
        <end position="147"/>
    </location>
</feature>
<evidence type="ECO:0000313" key="15">
    <source>
        <dbReference type="EMBL" id="AUG30240.1"/>
    </source>
</evidence>
<feature type="transmembrane region" description="Helical" evidence="12">
    <location>
        <begin position="232"/>
        <end position="251"/>
    </location>
</feature>
<comment type="subcellular location">
    <subcellularLocation>
        <location evidence="1">Cell membrane</location>
        <topology evidence="1">Multi-pass membrane protein</topology>
    </subcellularLocation>
</comment>
<dbReference type="KEGG" id="mhos:CXR34_12785"/>
<evidence type="ECO:0000256" key="12">
    <source>
        <dbReference type="RuleBase" id="RU362081"/>
    </source>
</evidence>
<evidence type="ECO:0000256" key="11">
    <source>
        <dbReference type="ARBA" id="ARBA00074171"/>
    </source>
</evidence>
<dbReference type="InterPro" id="IPR006121">
    <property type="entry name" value="HMA_dom"/>
</dbReference>
<dbReference type="InterPro" id="IPR044492">
    <property type="entry name" value="P_typ_ATPase_HD_dom"/>
</dbReference>
<dbReference type="GO" id="GO:0016887">
    <property type="term" value="F:ATP hydrolysis activity"/>
    <property type="evidence" value="ECO:0007669"/>
    <property type="project" value="InterPro"/>
</dbReference>
<evidence type="ECO:0000256" key="13">
    <source>
        <dbReference type="SAM" id="MobiDB-lite"/>
    </source>
</evidence>
<feature type="transmembrane region" description="Helical" evidence="12">
    <location>
        <begin position="153"/>
        <end position="170"/>
    </location>
</feature>
<name>A0A2K9D9G6_9MICO</name>
<comment type="similarity">
    <text evidence="2 12">Belongs to the cation transport ATPase (P-type) (TC 3.A.3) family. Type IB subfamily.</text>
</comment>
<dbReference type="GO" id="GO:0005524">
    <property type="term" value="F:ATP binding"/>
    <property type="evidence" value="ECO:0007669"/>
    <property type="project" value="UniProtKB-UniRule"/>
</dbReference>
<keyword evidence="12" id="KW-1003">Cell membrane</keyword>
<dbReference type="Pfam" id="PF00702">
    <property type="entry name" value="Hydrolase"/>
    <property type="match status" value="1"/>
</dbReference>
<dbReference type="InterPro" id="IPR008250">
    <property type="entry name" value="ATPase_P-typ_transduc_dom_A_sf"/>
</dbReference>
<dbReference type="RefSeq" id="WP_101306600.1">
    <property type="nucleotide sequence ID" value="NZ_CP025299.1"/>
</dbReference>
<dbReference type="PROSITE" id="PS01229">
    <property type="entry name" value="COF_2"/>
    <property type="match status" value="1"/>
</dbReference>
<dbReference type="PROSITE" id="PS00154">
    <property type="entry name" value="ATPASE_E1_E2"/>
    <property type="match status" value="1"/>
</dbReference>
<dbReference type="InterPro" id="IPR023299">
    <property type="entry name" value="ATPase_P-typ_cyto_dom_N"/>
</dbReference>
<dbReference type="AlphaFoldDB" id="A0A2K9D9G6"/>
<dbReference type="SUPFAM" id="SSF81665">
    <property type="entry name" value="Calcium ATPase, transmembrane domain M"/>
    <property type="match status" value="1"/>
</dbReference>
<dbReference type="GO" id="GO:0005886">
    <property type="term" value="C:plasma membrane"/>
    <property type="evidence" value="ECO:0007669"/>
    <property type="project" value="UniProtKB-SubCell"/>
</dbReference>
<feature type="transmembrane region" description="Helical" evidence="12">
    <location>
        <begin position="416"/>
        <end position="441"/>
    </location>
</feature>
<dbReference type="SUPFAM" id="SSF55008">
    <property type="entry name" value="HMA, heavy metal-associated domain"/>
    <property type="match status" value="1"/>
</dbReference>
<keyword evidence="7" id="KW-1278">Translocase</keyword>
<evidence type="ECO:0000313" key="16">
    <source>
        <dbReference type="Proteomes" id="UP000233276"/>
    </source>
</evidence>
<dbReference type="InterPro" id="IPR023214">
    <property type="entry name" value="HAD_sf"/>
</dbReference>
<organism evidence="15 16">
    <name type="scientific">Microbacterium hominis</name>
    <dbReference type="NCBI Taxonomy" id="162426"/>
    <lineage>
        <taxon>Bacteria</taxon>
        <taxon>Bacillati</taxon>
        <taxon>Actinomycetota</taxon>
        <taxon>Actinomycetes</taxon>
        <taxon>Micrococcales</taxon>
        <taxon>Microbacteriaceae</taxon>
        <taxon>Microbacterium</taxon>
    </lineage>
</organism>
<evidence type="ECO:0000256" key="1">
    <source>
        <dbReference type="ARBA" id="ARBA00004651"/>
    </source>
</evidence>
<dbReference type="PROSITE" id="PS01047">
    <property type="entry name" value="HMA_1"/>
    <property type="match status" value="1"/>
</dbReference>
<keyword evidence="3 12" id="KW-0812">Transmembrane</keyword>
<dbReference type="GO" id="GO:0043682">
    <property type="term" value="F:P-type divalent copper transporter activity"/>
    <property type="evidence" value="ECO:0007669"/>
    <property type="project" value="TreeGrafter"/>
</dbReference>
<dbReference type="PRINTS" id="PR00120">
    <property type="entry name" value="HATPASE"/>
</dbReference>
<dbReference type="InterPro" id="IPR027256">
    <property type="entry name" value="P-typ_ATPase_IB"/>
</dbReference>
<dbReference type="Proteomes" id="UP000233276">
    <property type="component" value="Chromosome"/>
</dbReference>
<dbReference type="InterPro" id="IPR036163">
    <property type="entry name" value="HMA_dom_sf"/>
</dbReference>
<sequence>MTGLSTDAVSMPHEEAVLDIEGMTCASCVARVEKRLERLDGVSASVNLATESARVDYPRALDPAALVAAVREAGYEAHLRPRRSTPDRVHESSPGEAHAHDHSAHAEGAEGHVHDVEDRPGAVTLRTRLIVSILLALPVVALGMVPAWQFSGWQWVSLVLATPVVLWGGWPFHRATIANARHGAMTMDTLITLGTGAAYLWSVWALLFGTAGELGMRHDGGMFAPVHDPSSLVYFEVAAAVTVFLLLGRVIEQRSKRRAGAAVRALMDLSARDVELQDGRRVPIDALRVGDAFVVRPGEKVATDGRVVAGRASIDESMITGEAVPVEVDAGAIVTGGTISTDGRLVVEATSVGDDTRLARLARLVEDAQAGKSRVQRLADRISGVFVPVVIVLAALTLLAWLIVGGFSGEAIASGFTAAVAVLIIACPCALGLATPIAILVGTGRGAQLGVLITGPEALEAADRIDTVVLDKTGTVTAGTMTVATVTPVAGTDPDDVAHLVGSLEHASEHPLARAVAALADGPAEVTDFAGRAGLGVTGTVEGHRVFAGRPTFAAEQAARAADAEQIADAADGAPDEIAAAVRAAEQRGATAIVAGWDGRIRAVIAVADTVRADSADTVAALAAMGLDVVLLTGDNAGAAHAVAEAVGIRSVVAGVLPEGKVAEIERLRAGGHRVAMVGDGINDAAALASADLGIAMGSGTDAAMHASDIAITGQGLAPVLTAIRLSRRTMRIIRGNLFWAFAYNVAALPLAALGLLNPMIAGAAMAFSSVFVVLNSLRLRS</sequence>
<feature type="transmembrane region" description="Helical" evidence="12">
    <location>
        <begin position="737"/>
        <end position="754"/>
    </location>
</feature>
<keyword evidence="4 12" id="KW-0479">Metal-binding</keyword>
<keyword evidence="8 12" id="KW-1133">Transmembrane helix</keyword>
<gene>
    <name evidence="15" type="ORF">CXR34_12785</name>
</gene>
<dbReference type="InterPro" id="IPR059000">
    <property type="entry name" value="ATPase_P-type_domA"/>
</dbReference>
<evidence type="ECO:0000256" key="6">
    <source>
        <dbReference type="ARBA" id="ARBA00022840"/>
    </source>
</evidence>
<feature type="transmembrane region" description="Helical" evidence="12">
    <location>
        <begin position="190"/>
        <end position="212"/>
    </location>
</feature>
<evidence type="ECO:0000256" key="9">
    <source>
        <dbReference type="ARBA" id="ARBA00023136"/>
    </source>
</evidence>
<evidence type="ECO:0000256" key="10">
    <source>
        <dbReference type="ARBA" id="ARBA00049360"/>
    </source>
</evidence>
<dbReference type="Gene3D" id="3.40.1110.10">
    <property type="entry name" value="Calcium-transporting ATPase, cytoplasmic domain N"/>
    <property type="match status" value="1"/>
</dbReference>
<keyword evidence="5 12" id="KW-0547">Nucleotide-binding</keyword>
<keyword evidence="9 12" id="KW-0472">Membrane</keyword>
<dbReference type="NCBIfam" id="TIGR01525">
    <property type="entry name" value="ATPase-IB_hvy"/>
    <property type="match status" value="1"/>
</dbReference>
<dbReference type="PRINTS" id="PR00119">
    <property type="entry name" value="CATATPASE"/>
</dbReference>
<proteinExistence type="inferred from homology"/>
<evidence type="ECO:0000256" key="5">
    <source>
        <dbReference type="ARBA" id="ARBA00022741"/>
    </source>
</evidence>
<dbReference type="InterPro" id="IPR036412">
    <property type="entry name" value="HAD-like_sf"/>
</dbReference>
<accession>A0A2K9D9G6</accession>
<dbReference type="InterPro" id="IPR018303">
    <property type="entry name" value="ATPase_P-typ_P_site"/>
</dbReference>
<evidence type="ECO:0000256" key="4">
    <source>
        <dbReference type="ARBA" id="ARBA00022723"/>
    </source>
</evidence>
<dbReference type="Pfam" id="PF00403">
    <property type="entry name" value="HMA"/>
    <property type="match status" value="1"/>
</dbReference>
<evidence type="ECO:0000256" key="7">
    <source>
        <dbReference type="ARBA" id="ARBA00022967"/>
    </source>
</evidence>
<feature type="transmembrane region" description="Helical" evidence="12">
    <location>
        <begin position="382"/>
        <end position="404"/>
    </location>
</feature>
<dbReference type="Pfam" id="PF00122">
    <property type="entry name" value="E1-E2_ATPase"/>
    <property type="match status" value="1"/>
</dbReference>
<dbReference type="Gene3D" id="3.40.50.1000">
    <property type="entry name" value="HAD superfamily/HAD-like"/>
    <property type="match status" value="1"/>
</dbReference>
<dbReference type="PANTHER" id="PTHR43520">
    <property type="entry name" value="ATP7, ISOFORM B"/>
    <property type="match status" value="1"/>
</dbReference>
<dbReference type="SUPFAM" id="SSF56784">
    <property type="entry name" value="HAD-like"/>
    <property type="match status" value="1"/>
</dbReference>
<keyword evidence="6 12" id="KW-0067">ATP-binding</keyword>
<dbReference type="SFLD" id="SFLDG00002">
    <property type="entry name" value="C1.7:_P-type_atpase_like"/>
    <property type="match status" value="1"/>
</dbReference>
<dbReference type="GO" id="GO:0055070">
    <property type="term" value="P:copper ion homeostasis"/>
    <property type="evidence" value="ECO:0007669"/>
    <property type="project" value="TreeGrafter"/>
</dbReference>
<dbReference type="NCBIfam" id="TIGR01494">
    <property type="entry name" value="ATPase_P-type"/>
    <property type="match status" value="1"/>
</dbReference>
<dbReference type="Gene3D" id="2.70.150.10">
    <property type="entry name" value="Calcium-transporting ATPase, cytoplasmic transduction domain A"/>
    <property type="match status" value="1"/>
</dbReference>
<dbReference type="GO" id="GO:0005507">
    <property type="term" value="F:copper ion binding"/>
    <property type="evidence" value="ECO:0007669"/>
    <property type="project" value="TreeGrafter"/>
</dbReference>
<dbReference type="FunFam" id="3.30.70.100:FF:000005">
    <property type="entry name" value="Copper-exporting P-type ATPase A"/>
    <property type="match status" value="1"/>
</dbReference>
<comment type="catalytic activity">
    <reaction evidence="10">
        <text>ATP + H2O = ADP + phosphate + H(+)</text>
        <dbReference type="Rhea" id="RHEA:13065"/>
        <dbReference type="ChEBI" id="CHEBI:15377"/>
        <dbReference type="ChEBI" id="CHEBI:15378"/>
        <dbReference type="ChEBI" id="CHEBI:30616"/>
        <dbReference type="ChEBI" id="CHEBI:43474"/>
        <dbReference type="ChEBI" id="CHEBI:456216"/>
    </reaction>
</comment>